<dbReference type="InterPro" id="IPR036165">
    <property type="entry name" value="YefM-like_sf"/>
</dbReference>
<dbReference type="InterPro" id="IPR051405">
    <property type="entry name" value="phD/YefM_antitoxin"/>
</dbReference>
<dbReference type="Gene3D" id="3.40.1620.10">
    <property type="entry name" value="YefM-like domain"/>
    <property type="match status" value="1"/>
</dbReference>
<dbReference type="EMBL" id="CP000096">
    <property type="protein sequence ID" value="ABB23777.1"/>
    <property type="molecule type" value="Genomic_DNA"/>
</dbReference>
<dbReference type="eggNOG" id="COG2161">
    <property type="taxonomic scope" value="Bacteria"/>
</dbReference>
<organism evidence="3 4">
    <name type="scientific">Chlorobium luteolum (strain DSM 273 / BCRC 81028 / 2530)</name>
    <name type="common">Pelodictyon luteolum</name>
    <dbReference type="NCBI Taxonomy" id="319225"/>
    <lineage>
        <taxon>Bacteria</taxon>
        <taxon>Pseudomonadati</taxon>
        <taxon>Chlorobiota</taxon>
        <taxon>Chlorobiia</taxon>
        <taxon>Chlorobiales</taxon>
        <taxon>Chlorobiaceae</taxon>
        <taxon>Chlorobium/Pelodictyon group</taxon>
        <taxon>Pelodictyon</taxon>
    </lineage>
</organism>
<dbReference type="Proteomes" id="UP000002709">
    <property type="component" value="Chromosome"/>
</dbReference>
<evidence type="ECO:0000313" key="3">
    <source>
        <dbReference type="EMBL" id="ABB23777.1"/>
    </source>
</evidence>
<sequence>MEWINVEEDIRPLSEFRAHAASFVDHVKRTRRPLVLTQHGKSAAVLLDVREYQRLVLSAGGGMPASAGGKVPPL</sequence>
<name>Q3B4F4_CHLL3</name>
<dbReference type="HOGENOM" id="CLU_2684545_0_0_10"/>
<dbReference type="InterPro" id="IPR006442">
    <property type="entry name" value="Antitoxin_Phd/YefM"/>
</dbReference>
<keyword evidence="4" id="KW-1185">Reference proteome</keyword>
<dbReference type="AlphaFoldDB" id="Q3B4F4"/>
<dbReference type="PANTHER" id="PTHR33713">
    <property type="entry name" value="ANTITOXIN YAFN-RELATED"/>
    <property type="match status" value="1"/>
</dbReference>
<evidence type="ECO:0000313" key="4">
    <source>
        <dbReference type="Proteomes" id="UP000002709"/>
    </source>
</evidence>
<comment type="function">
    <text evidence="2">Antitoxin component of a type II toxin-antitoxin (TA) system.</text>
</comment>
<gene>
    <name evidence="3" type="ordered locus">Plut_0915</name>
</gene>
<comment type="similarity">
    <text evidence="1 2">Belongs to the phD/YefM antitoxin family.</text>
</comment>
<dbReference type="NCBIfam" id="TIGR01552">
    <property type="entry name" value="phd_fam"/>
    <property type="match status" value="1"/>
</dbReference>
<dbReference type="OrthoDB" id="9809157at2"/>
<proteinExistence type="inferred from homology"/>
<dbReference type="Pfam" id="PF02604">
    <property type="entry name" value="PhdYeFM_antitox"/>
    <property type="match status" value="1"/>
</dbReference>
<dbReference type="KEGG" id="plt:Plut_0915"/>
<dbReference type="RefSeq" id="WP_011357651.1">
    <property type="nucleotide sequence ID" value="NC_007512.1"/>
</dbReference>
<protein>
    <recommendedName>
        <fullName evidence="2">Antitoxin</fullName>
    </recommendedName>
</protein>
<dbReference type="SUPFAM" id="SSF143120">
    <property type="entry name" value="YefM-like"/>
    <property type="match status" value="1"/>
</dbReference>
<dbReference type="PANTHER" id="PTHR33713:SF11">
    <property type="entry name" value="PREVENT-HOST-DEATH FAMILY PROTEIN"/>
    <property type="match status" value="1"/>
</dbReference>
<dbReference type="STRING" id="319225.Plut_0915"/>
<evidence type="ECO:0000256" key="2">
    <source>
        <dbReference type="RuleBase" id="RU362080"/>
    </source>
</evidence>
<evidence type="ECO:0000256" key="1">
    <source>
        <dbReference type="ARBA" id="ARBA00009981"/>
    </source>
</evidence>
<reference evidence="4" key="1">
    <citation type="submission" date="2005-08" db="EMBL/GenBank/DDBJ databases">
        <title>Complete sequence of Pelodictyon luteolum DSM 273.</title>
        <authorList>
            <consortium name="US DOE Joint Genome Institute"/>
            <person name="Copeland A."/>
            <person name="Lucas S."/>
            <person name="Lapidus A."/>
            <person name="Barry K."/>
            <person name="Detter J.C."/>
            <person name="Glavina T."/>
            <person name="Hammon N."/>
            <person name="Israni S."/>
            <person name="Pitluck S."/>
            <person name="Bryant D."/>
            <person name="Schmutz J."/>
            <person name="Larimer F."/>
            <person name="Land M."/>
            <person name="Kyrpides N."/>
            <person name="Ivanova N."/>
            <person name="Richardson P."/>
        </authorList>
    </citation>
    <scope>NUCLEOTIDE SEQUENCE [LARGE SCALE GENOMIC DNA]</scope>
    <source>
        <strain evidence="4">DSM 273 / BCRC 81028 / 2530</strain>
    </source>
</reference>
<accession>Q3B4F4</accession>